<dbReference type="CDD" id="cd02440">
    <property type="entry name" value="AdoMet_MTases"/>
    <property type="match status" value="1"/>
</dbReference>
<dbReference type="EMBL" id="FNQM01000007">
    <property type="protein sequence ID" value="SEA61003.1"/>
    <property type="molecule type" value="Genomic_DNA"/>
</dbReference>
<gene>
    <name evidence="5" type="ORF">SAMN05444370_107126</name>
</gene>
<evidence type="ECO:0000313" key="6">
    <source>
        <dbReference type="Proteomes" id="UP000198703"/>
    </source>
</evidence>
<dbReference type="STRING" id="89524.SAMN05444370_107126"/>
<dbReference type="PANTHER" id="PTHR32319:SF0">
    <property type="entry name" value="BACTERIAL HEMOLYSIN-LIKE PROTEIN"/>
    <property type="match status" value="1"/>
</dbReference>
<dbReference type="SMART" id="SM00363">
    <property type="entry name" value="S4"/>
    <property type="match status" value="1"/>
</dbReference>
<protein>
    <submittedName>
        <fullName evidence="5">23S rRNA (Cytidine1920-2'-O)/16S rRNA (Cytidine1409-2'-O)-methyltransferase</fullName>
    </submittedName>
</protein>
<dbReference type="PROSITE" id="PS50889">
    <property type="entry name" value="S4"/>
    <property type="match status" value="1"/>
</dbReference>
<reference evidence="5 6" key="1">
    <citation type="submission" date="2016-10" db="EMBL/GenBank/DDBJ databases">
        <authorList>
            <person name="de Groot N.N."/>
        </authorList>
    </citation>
    <scope>NUCLEOTIDE SEQUENCE [LARGE SCALE GENOMIC DNA]</scope>
    <source>
        <strain evidence="5 6">DSM 15345</strain>
    </source>
</reference>
<name>A0A1H4CL13_9RHOB</name>
<dbReference type="GO" id="GO:0008168">
    <property type="term" value="F:methyltransferase activity"/>
    <property type="evidence" value="ECO:0007669"/>
    <property type="project" value="UniProtKB-KW"/>
</dbReference>
<accession>A0A1H4CL13</accession>
<dbReference type="InterPro" id="IPR004538">
    <property type="entry name" value="Hemolysin_A/TlyA"/>
</dbReference>
<dbReference type="Pfam" id="PF01728">
    <property type="entry name" value="FtsJ"/>
    <property type="match status" value="1"/>
</dbReference>
<organism evidence="5 6">
    <name type="scientific">Rubrimonas cliftonensis</name>
    <dbReference type="NCBI Taxonomy" id="89524"/>
    <lineage>
        <taxon>Bacteria</taxon>
        <taxon>Pseudomonadati</taxon>
        <taxon>Pseudomonadota</taxon>
        <taxon>Alphaproteobacteria</taxon>
        <taxon>Rhodobacterales</taxon>
        <taxon>Paracoccaceae</taxon>
        <taxon>Rubrimonas</taxon>
    </lineage>
</organism>
<dbReference type="InterPro" id="IPR029063">
    <property type="entry name" value="SAM-dependent_MTases_sf"/>
</dbReference>
<dbReference type="GO" id="GO:0032259">
    <property type="term" value="P:methylation"/>
    <property type="evidence" value="ECO:0007669"/>
    <property type="project" value="UniProtKB-KW"/>
</dbReference>
<dbReference type="SUPFAM" id="SSF55174">
    <property type="entry name" value="Alpha-L RNA-binding motif"/>
    <property type="match status" value="1"/>
</dbReference>
<dbReference type="GO" id="GO:0003723">
    <property type="term" value="F:RNA binding"/>
    <property type="evidence" value="ECO:0007669"/>
    <property type="project" value="UniProtKB-KW"/>
</dbReference>
<dbReference type="Gene3D" id="3.40.50.150">
    <property type="entry name" value="Vaccinia Virus protein VP39"/>
    <property type="match status" value="1"/>
</dbReference>
<dbReference type="CDD" id="cd00165">
    <property type="entry name" value="S4"/>
    <property type="match status" value="1"/>
</dbReference>
<dbReference type="SUPFAM" id="SSF53335">
    <property type="entry name" value="S-adenosyl-L-methionine-dependent methyltransferases"/>
    <property type="match status" value="1"/>
</dbReference>
<dbReference type="PANTHER" id="PTHR32319">
    <property type="entry name" value="BACTERIAL HEMOLYSIN-LIKE PROTEIN"/>
    <property type="match status" value="1"/>
</dbReference>
<dbReference type="InterPro" id="IPR036986">
    <property type="entry name" value="S4_RNA-bd_sf"/>
</dbReference>
<keyword evidence="5" id="KW-0808">Transferase</keyword>
<dbReference type="Pfam" id="PF01479">
    <property type="entry name" value="S4"/>
    <property type="match status" value="1"/>
</dbReference>
<keyword evidence="5" id="KW-0489">Methyltransferase</keyword>
<evidence type="ECO:0000256" key="3">
    <source>
        <dbReference type="PROSITE-ProRule" id="PRU00182"/>
    </source>
</evidence>
<evidence type="ECO:0000256" key="1">
    <source>
        <dbReference type="ARBA" id="ARBA00022884"/>
    </source>
</evidence>
<keyword evidence="6" id="KW-1185">Reference proteome</keyword>
<dbReference type="InterPro" id="IPR047048">
    <property type="entry name" value="TlyA"/>
</dbReference>
<dbReference type="InterPro" id="IPR002942">
    <property type="entry name" value="S4_RNA-bd"/>
</dbReference>
<dbReference type="OrthoDB" id="9784736at2"/>
<dbReference type="InterPro" id="IPR002877">
    <property type="entry name" value="RNA_MeTrfase_FtsJ_dom"/>
</dbReference>
<dbReference type="RefSeq" id="WP_093254094.1">
    <property type="nucleotide sequence ID" value="NZ_FNQM01000007.1"/>
</dbReference>
<dbReference type="Proteomes" id="UP000198703">
    <property type="component" value="Unassembled WGS sequence"/>
</dbReference>
<sequence length="241" mass="24419">MRLDQRLVALGLAGSRARAQALIAEGLVSVDGAPARRASQATGDGAEVALSGPASPWVGRGALKLLHGLDVFGLDPTGARALDVGASTGGFTQALLARGAAHVWALDVGHGQLAPALAQDPRVTSIEGVNARDMPEDLVPVVSWIVADVSFISLTLALPRALARGVTPGATLVALVKPQFEAGRAAVGRGGVVRDPAAREAACARVSAFLAASGWPPIGLTESPIAGGDGNVEFLVAARRR</sequence>
<evidence type="ECO:0000256" key="2">
    <source>
        <dbReference type="ARBA" id="ARBA00029460"/>
    </source>
</evidence>
<dbReference type="AlphaFoldDB" id="A0A1H4CL13"/>
<evidence type="ECO:0000313" key="5">
    <source>
        <dbReference type="EMBL" id="SEA61003.1"/>
    </source>
</evidence>
<feature type="domain" description="RNA-binding S4" evidence="4">
    <location>
        <begin position="1"/>
        <end position="64"/>
    </location>
</feature>
<proteinExistence type="inferred from homology"/>
<dbReference type="PIRSF" id="PIRSF005578">
    <property type="entry name" value="TlyA"/>
    <property type="match status" value="1"/>
</dbReference>
<dbReference type="Gene3D" id="3.10.290.10">
    <property type="entry name" value="RNA-binding S4 domain"/>
    <property type="match status" value="1"/>
</dbReference>
<comment type="similarity">
    <text evidence="2">Belongs to the TlyA family.</text>
</comment>
<evidence type="ECO:0000259" key="4">
    <source>
        <dbReference type="SMART" id="SM00363"/>
    </source>
</evidence>
<keyword evidence="1 3" id="KW-0694">RNA-binding</keyword>